<evidence type="ECO:0008006" key="8">
    <source>
        <dbReference type="Google" id="ProtNLM"/>
    </source>
</evidence>
<dbReference type="Proteomes" id="UP001303373">
    <property type="component" value="Chromosome 1"/>
</dbReference>
<evidence type="ECO:0000313" key="7">
    <source>
        <dbReference type="Proteomes" id="UP001303373"/>
    </source>
</evidence>
<feature type="domain" description="Rad26-like N-terminal" evidence="5">
    <location>
        <begin position="389"/>
        <end position="436"/>
    </location>
</feature>
<dbReference type="EMBL" id="CP138580">
    <property type="protein sequence ID" value="WPG97428.1"/>
    <property type="molecule type" value="Genomic_DNA"/>
</dbReference>
<dbReference type="InterPro" id="IPR048380">
    <property type="entry name" value="Rad26-like_N"/>
</dbReference>
<feature type="region of interest" description="Disordered" evidence="2">
    <location>
        <begin position="112"/>
        <end position="139"/>
    </location>
</feature>
<sequence>MDEDEFLFDDDLTDVPDNTLRELELHALASTQKAQPVLSQRPLPARRQFGSTPGLNRAGSTNKNIPWRPPQPRKNVPVLRPMMPPASVPEPPSSDYGLDDEEVIDLDEPSTTIQPVSGRMTTMKHEPARTGQRSGARPVMDPETEAAFAAADAELDATIGQWRHAQHLRPSENGHGSVSELEARIAQLEAEQARLRQSEQEARDDALKNRGEIAIARSNQDKAIREYERKIAVIQKLHADESAKTKAELEASRKEREKMETDNRFLKHDLAQESERMKRLKGSGLAIGTASGKEKETPRKSKRTNLGDGFDDDEVRLMSPSKSKEKLKDQSPRHGNKRKRSAQDSPGISLSFAQAPGTDLQDSSKDSTVLLQSSDAIFAPAQEDGRYNYMQRLLSYRSGPGQERVVELLARQYFPSNSQKSLSSIFFDQLMNLSSTNEERHLALQASRALLWLWRCCVSENYFEPLEAILDLLSFALAFELTDVISELMEDALPICIRSIDLVAYPLTRASVKSESATHPDRIALKKIAQLVNVDDILAFIHQISQAASLSKQRIEIFWQRMELTFVLQMLNAALSVSQVSAFLRILATSISATSFGPINPDAEMQGRQEAALMERITSLLFEDCAVPEGEVPYSEEEKMEMQIENLKVFKALCMSDHGCLLLAHHRTAIGRLIRFLHGLLQKLYSVRPSGGISSAVDVGRSREHELIIEAINMTVRIVYHVVRTHDDIINIIDKLQVIHGGYHKFLISMTRIAFSEQLVFEHGIEDEVSEAAHMILDSVLSPEEGEAVVKAVETPMGTRGTNPRLVHTSGVATEKDNSLETTQIDGDVTMSES</sequence>
<evidence type="ECO:0000259" key="4">
    <source>
        <dbReference type="Pfam" id="PF21046"/>
    </source>
</evidence>
<keyword evidence="1" id="KW-0175">Coiled coil</keyword>
<evidence type="ECO:0000256" key="2">
    <source>
        <dbReference type="SAM" id="MobiDB-lite"/>
    </source>
</evidence>
<feature type="compositionally biased region" description="Pro residues" evidence="2">
    <location>
        <begin position="82"/>
        <end position="92"/>
    </location>
</feature>
<feature type="coiled-coil region" evidence="1">
    <location>
        <begin position="178"/>
        <end position="205"/>
    </location>
</feature>
<dbReference type="InterPro" id="IPR048379">
    <property type="entry name" value="Rad26-like_C"/>
</dbReference>
<feature type="domain" description="Rad26-like helical repeats" evidence="3">
    <location>
        <begin position="495"/>
        <end position="723"/>
    </location>
</feature>
<organism evidence="6 7">
    <name type="scientific">Acrodontium crateriforme</name>
    <dbReference type="NCBI Taxonomy" id="150365"/>
    <lineage>
        <taxon>Eukaryota</taxon>
        <taxon>Fungi</taxon>
        <taxon>Dikarya</taxon>
        <taxon>Ascomycota</taxon>
        <taxon>Pezizomycotina</taxon>
        <taxon>Dothideomycetes</taxon>
        <taxon>Dothideomycetidae</taxon>
        <taxon>Mycosphaerellales</taxon>
        <taxon>Teratosphaeriaceae</taxon>
        <taxon>Acrodontium</taxon>
    </lineage>
</organism>
<dbReference type="AlphaFoldDB" id="A0AAQ3LWY2"/>
<evidence type="ECO:0000256" key="1">
    <source>
        <dbReference type="SAM" id="Coils"/>
    </source>
</evidence>
<feature type="compositionally biased region" description="Polar residues" evidence="2">
    <location>
        <begin position="29"/>
        <end position="38"/>
    </location>
</feature>
<reference evidence="6 7" key="1">
    <citation type="submission" date="2023-11" db="EMBL/GenBank/DDBJ databases">
        <title>An acidophilic fungus is an integral part of prey digestion in a carnivorous sundew plant.</title>
        <authorList>
            <person name="Tsai I.J."/>
        </authorList>
    </citation>
    <scope>NUCLEOTIDE SEQUENCE [LARGE SCALE GENOMIC DNA]</scope>
    <source>
        <strain evidence="6">169a</strain>
    </source>
</reference>
<name>A0AAQ3LWY2_9PEZI</name>
<proteinExistence type="predicted"/>
<feature type="compositionally biased region" description="Polar residues" evidence="2">
    <location>
        <begin position="49"/>
        <end position="64"/>
    </location>
</feature>
<accession>A0AAQ3LWY2</accession>
<feature type="compositionally biased region" description="Basic and acidic residues" evidence="2">
    <location>
        <begin position="322"/>
        <end position="332"/>
    </location>
</feature>
<dbReference type="Pfam" id="PF12331">
    <property type="entry name" value="Rad26-like_helical_rpts"/>
    <property type="match status" value="1"/>
</dbReference>
<feature type="compositionally biased region" description="Polar residues" evidence="2">
    <location>
        <begin position="343"/>
        <end position="352"/>
    </location>
</feature>
<evidence type="ECO:0000313" key="6">
    <source>
        <dbReference type="EMBL" id="WPG97428.1"/>
    </source>
</evidence>
<feature type="domain" description="Rad26-like C-terminal" evidence="4">
    <location>
        <begin position="730"/>
        <end position="792"/>
    </location>
</feature>
<feature type="region of interest" description="Disordered" evidence="2">
    <location>
        <begin position="29"/>
        <end position="100"/>
    </location>
</feature>
<gene>
    <name evidence="6" type="ORF">R9X50_00020300</name>
</gene>
<feature type="compositionally biased region" description="Basic and acidic residues" evidence="2">
    <location>
        <begin position="239"/>
        <end position="277"/>
    </location>
</feature>
<evidence type="ECO:0000259" key="3">
    <source>
        <dbReference type="Pfam" id="PF12331"/>
    </source>
</evidence>
<keyword evidence="7" id="KW-1185">Reference proteome</keyword>
<dbReference type="InterPro" id="IPR022093">
    <property type="entry name" value="Rad26-like_helical"/>
</dbReference>
<feature type="region of interest" description="Disordered" evidence="2">
    <location>
        <begin position="239"/>
        <end position="366"/>
    </location>
</feature>
<dbReference type="Pfam" id="PF21046">
    <property type="entry name" value="Rad26-like_C"/>
    <property type="match status" value="1"/>
</dbReference>
<dbReference type="Pfam" id="PF21048">
    <property type="entry name" value="Rad26-like_N"/>
    <property type="match status" value="1"/>
</dbReference>
<evidence type="ECO:0000259" key="5">
    <source>
        <dbReference type="Pfam" id="PF21048"/>
    </source>
</evidence>
<protein>
    <recommendedName>
        <fullName evidence="8">DNA repair protein Rad26</fullName>
    </recommendedName>
</protein>